<gene>
    <name evidence="33" type="primary">MME</name>
</gene>
<evidence type="ECO:0000256" key="20">
    <source>
        <dbReference type="ARBA" id="ARBA00023180"/>
    </source>
</evidence>
<keyword evidence="19" id="KW-1015">Disulfide bond</keyword>
<evidence type="ECO:0000256" key="4">
    <source>
        <dbReference type="ARBA" id="ARBA00007357"/>
    </source>
</evidence>
<feature type="transmembrane region" description="Helical" evidence="30">
    <location>
        <begin position="78"/>
        <end position="99"/>
    </location>
</feature>
<dbReference type="AlphaFoldDB" id="A0A7N6ABK9"/>
<proteinExistence type="inferred from homology"/>
<sequence length="800" mass="91833">MNFIKFSLGPITLNSEEQWKQVSVVLCFFLLLFLLLFWSVLPPEGELIQPAAEGGDLRMTETNPPKSAKKPRWTSLEIGLITIVSLLFIIIVALIILFATQKTDEICTTADCTQSASRLIENMDASVDPCDNFYQYACGGWLKKNIIPETSSRYSTFDILRDELEVILKGVLEKTDEREATALTKAKTLYKSCTNESLIELRGGAPLLDMLPDVFEWPIAVDNWEINYGKTWRLEDVVARLNEKYGTQLLVNFFVGTDDRDSNSHIIHFDQQSSLGLLSRDYYACTGPYAEACRAYEQFMIDLAKLIRTDRSLAINETRIKEEVTRVMDLERDIANATDTPEDRNNPVLLYNKMELGDLNANFTLEVESKVFNWSYFTAKIMDTVNISVPDTERVINYSPNYYRRLNLVLARYTKRDLQNYMVWRFAMNMVVGLSRAYRDTRKAFRMALSGTTSEAAVWRQCALYVNNNMDNAVGRLYVQEAFSEKSKELMEEMIKDIREVFISNLHDLTWMDAQTKKAAEEKARAIRQRIGYSDNIMDNEYLNNEYKDLNYSEEEYFENILQNLEHVQKKRLRKLRVKVNKEEWVTGAAVVNAFYSSSKNQIVFPAGILQPPFFSKGQTKSLNYGGIGMVIGHEITHGFDDNGRNYDKDGDLKDWWTPDSTQRFLELSKCIVDQYGNFSWDLANGLHLNGNNTLGENIADNGGIRQAYQAYKNYVKEHGEEPPLPGIDLSHDQLFFLNFAQVWCGTQRPEQAINSIKVDVHSPGKFRVLGSLQNFPEFAKAFNCNKSSYMSPDNICRVW</sequence>
<keyword evidence="17" id="KW-0482">Metalloprotease</keyword>
<dbReference type="GO" id="GO:0004222">
    <property type="term" value="F:metalloendopeptidase activity"/>
    <property type="evidence" value="ECO:0007669"/>
    <property type="project" value="UniProtKB-EC"/>
</dbReference>
<evidence type="ECO:0000256" key="23">
    <source>
        <dbReference type="ARBA" id="ARBA00031362"/>
    </source>
</evidence>
<evidence type="ECO:0000256" key="26">
    <source>
        <dbReference type="ARBA" id="ARBA00047638"/>
    </source>
</evidence>
<evidence type="ECO:0000256" key="22">
    <source>
        <dbReference type="ARBA" id="ARBA00031127"/>
    </source>
</evidence>
<organism evidence="33 34">
    <name type="scientific">Anabas testudineus</name>
    <name type="common">Climbing perch</name>
    <name type="synonym">Anthias testudineus</name>
    <dbReference type="NCBI Taxonomy" id="64144"/>
    <lineage>
        <taxon>Eukaryota</taxon>
        <taxon>Metazoa</taxon>
        <taxon>Chordata</taxon>
        <taxon>Craniata</taxon>
        <taxon>Vertebrata</taxon>
        <taxon>Euteleostomi</taxon>
        <taxon>Actinopterygii</taxon>
        <taxon>Neopterygii</taxon>
        <taxon>Teleostei</taxon>
        <taxon>Neoteleostei</taxon>
        <taxon>Acanthomorphata</taxon>
        <taxon>Anabantaria</taxon>
        <taxon>Anabantiformes</taxon>
        <taxon>Anabantoidei</taxon>
        <taxon>Anabantidae</taxon>
        <taxon>Anabas</taxon>
    </lineage>
</organism>
<evidence type="ECO:0000256" key="7">
    <source>
        <dbReference type="ARBA" id="ARBA00022475"/>
    </source>
</evidence>
<accession>A0A7N6ABK9</accession>
<keyword evidence="9" id="KW-0645">Protease</keyword>
<dbReference type="PROSITE" id="PS51885">
    <property type="entry name" value="NEPRILYSIN"/>
    <property type="match status" value="1"/>
</dbReference>
<evidence type="ECO:0000256" key="28">
    <source>
        <dbReference type="ARBA" id="ARBA00049273"/>
    </source>
</evidence>
<comment type="cofactor">
    <cofactor evidence="2">
        <name>Zn(2+)</name>
        <dbReference type="ChEBI" id="CHEBI:29105"/>
    </cofactor>
</comment>
<reference evidence="33" key="2">
    <citation type="submission" date="2025-08" db="UniProtKB">
        <authorList>
            <consortium name="Ensembl"/>
        </authorList>
    </citation>
    <scope>IDENTIFICATION</scope>
</reference>
<evidence type="ECO:0000256" key="16">
    <source>
        <dbReference type="ARBA" id="ARBA00022989"/>
    </source>
</evidence>
<keyword evidence="13" id="KW-0378">Hydrolase</keyword>
<evidence type="ECO:0000256" key="24">
    <source>
        <dbReference type="ARBA" id="ARBA00031486"/>
    </source>
</evidence>
<dbReference type="SUPFAM" id="SSF55486">
    <property type="entry name" value="Metalloproteases ('zincins'), catalytic domain"/>
    <property type="match status" value="1"/>
</dbReference>
<keyword evidence="21" id="KW-0449">Lipoprotein</keyword>
<keyword evidence="16 30" id="KW-1133">Transmembrane helix</keyword>
<keyword evidence="11" id="KW-0519">Myristate</keyword>
<reference evidence="33" key="1">
    <citation type="submission" date="2021-04" db="EMBL/GenBank/DDBJ databases">
        <authorList>
            <consortium name="Wellcome Sanger Institute Data Sharing"/>
        </authorList>
    </citation>
    <scope>NUCLEOTIDE SEQUENCE [LARGE SCALE GENOMIC DNA]</scope>
</reference>
<name>A0A7N6ABK9_ANATE</name>
<dbReference type="Proteomes" id="UP000265040">
    <property type="component" value="Chromosome 13"/>
</dbReference>
<dbReference type="PRINTS" id="PR00786">
    <property type="entry name" value="NEPRILYSIN"/>
</dbReference>
<keyword evidence="8" id="KW-0597">Phosphoprotein</keyword>
<evidence type="ECO:0000256" key="12">
    <source>
        <dbReference type="ARBA" id="ARBA00022723"/>
    </source>
</evidence>
<dbReference type="PANTHER" id="PTHR11733">
    <property type="entry name" value="ZINC METALLOPROTEASE FAMILY M13 NEPRILYSIN-RELATED"/>
    <property type="match status" value="1"/>
</dbReference>
<dbReference type="CDD" id="cd08662">
    <property type="entry name" value="M13"/>
    <property type="match status" value="1"/>
</dbReference>
<dbReference type="GO" id="GO:0016485">
    <property type="term" value="P:protein processing"/>
    <property type="evidence" value="ECO:0007669"/>
    <property type="project" value="TreeGrafter"/>
</dbReference>
<dbReference type="Gene3D" id="3.40.390.10">
    <property type="entry name" value="Collagenase (Catalytic Domain)"/>
    <property type="match status" value="1"/>
</dbReference>
<comment type="similarity">
    <text evidence="4">Belongs to the peptidase M13 family.</text>
</comment>
<keyword evidence="18 30" id="KW-0472">Membrane</keyword>
<dbReference type="PANTHER" id="PTHR11733:SF114">
    <property type="entry name" value="NEPRILYSIN"/>
    <property type="match status" value="1"/>
</dbReference>
<keyword evidence="10 30" id="KW-0812">Transmembrane</keyword>
<evidence type="ECO:0000256" key="29">
    <source>
        <dbReference type="ARBA" id="ARBA00049470"/>
    </source>
</evidence>
<dbReference type="InterPro" id="IPR024079">
    <property type="entry name" value="MetalloPept_cat_dom_sf"/>
</dbReference>
<evidence type="ECO:0000313" key="34">
    <source>
        <dbReference type="Proteomes" id="UP000265040"/>
    </source>
</evidence>
<evidence type="ECO:0000259" key="31">
    <source>
        <dbReference type="Pfam" id="PF01431"/>
    </source>
</evidence>
<comment type="catalytic activity">
    <reaction evidence="26">
        <text>neurotensin + H2O = neurotensin(1-10) + L-tyrosyl-L-isoleucyl-L-leucine</text>
        <dbReference type="Rhea" id="RHEA:71479"/>
        <dbReference type="ChEBI" id="CHEBI:15377"/>
        <dbReference type="ChEBI" id="CHEBI:147362"/>
        <dbReference type="ChEBI" id="CHEBI:190705"/>
        <dbReference type="ChEBI" id="CHEBI:190707"/>
    </reaction>
    <physiologicalReaction direction="left-to-right" evidence="26">
        <dbReference type="Rhea" id="RHEA:71480"/>
    </physiologicalReaction>
</comment>
<keyword evidence="20" id="KW-0325">Glycoprotein</keyword>
<evidence type="ECO:0000256" key="15">
    <source>
        <dbReference type="ARBA" id="ARBA00022968"/>
    </source>
</evidence>
<dbReference type="GlyCosmos" id="A0A7N6ABK9">
    <property type="glycosylation" value="3 sites, No reported glycans"/>
</dbReference>
<dbReference type="InterPro" id="IPR000718">
    <property type="entry name" value="Peptidase_M13"/>
</dbReference>
<evidence type="ECO:0000256" key="19">
    <source>
        <dbReference type="ARBA" id="ARBA00023157"/>
    </source>
</evidence>
<dbReference type="EC" id="3.4.24.11" evidence="5"/>
<dbReference type="GeneTree" id="ENSGT00940000156745"/>
<comment type="catalytic activity">
    <reaction evidence="28">
        <text>neurotensin + H2O = neurotensin(1-11) + L-isoleucyl-L-leucine</text>
        <dbReference type="Rhea" id="RHEA:71475"/>
        <dbReference type="ChEBI" id="CHEBI:15377"/>
        <dbReference type="ChEBI" id="CHEBI:147362"/>
        <dbReference type="ChEBI" id="CHEBI:190704"/>
        <dbReference type="ChEBI" id="CHEBI:190706"/>
    </reaction>
    <physiologicalReaction direction="left-to-right" evidence="28">
        <dbReference type="Rhea" id="RHEA:71476"/>
    </physiologicalReaction>
</comment>
<evidence type="ECO:0000313" key="33">
    <source>
        <dbReference type="Ensembl" id="ENSATEP00000043930.1"/>
    </source>
</evidence>
<evidence type="ECO:0000256" key="11">
    <source>
        <dbReference type="ARBA" id="ARBA00022707"/>
    </source>
</evidence>
<keyword evidence="14" id="KW-0862">Zinc</keyword>
<keyword evidence="7" id="KW-1003">Cell membrane</keyword>
<feature type="domain" description="Peptidase M13 N-terminal" evidence="32">
    <location>
        <begin position="129"/>
        <end position="533"/>
    </location>
</feature>
<keyword evidence="15" id="KW-0735">Signal-anchor</keyword>
<evidence type="ECO:0000256" key="25">
    <source>
        <dbReference type="ARBA" id="ARBA00032584"/>
    </source>
</evidence>
<evidence type="ECO:0000256" key="8">
    <source>
        <dbReference type="ARBA" id="ARBA00022553"/>
    </source>
</evidence>
<dbReference type="InterPro" id="IPR018497">
    <property type="entry name" value="Peptidase_M13_C"/>
</dbReference>
<evidence type="ECO:0000256" key="14">
    <source>
        <dbReference type="ARBA" id="ARBA00022833"/>
    </source>
</evidence>
<dbReference type="GO" id="GO:0046872">
    <property type="term" value="F:metal ion binding"/>
    <property type="evidence" value="ECO:0007669"/>
    <property type="project" value="UniProtKB-KW"/>
</dbReference>
<keyword evidence="12" id="KW-0479">Metal-binding</keyword>
<evidence type="ECO:0000256" key="21">
    <source>
        <dbReference type="ARBA" id="ARBA00023288"/>
    </source>
</evidence>
<evidence type="ECO:0000259" key="32">
    <source>
        <dbReference type="Pfam" id="PF05649"/>
    </source>
</evidence>
<dbReference type="InParanoid" id="A0A7N6ABK9"/>
<evidence type="ECO:0000256" key="9">
    <source>
        <dbReference type="ARBA" id="ARBA00022670"/>
    </source>
</evidence>
<evidence type="ECO:0000256" key="1">
    <source>
        <dbReference type="ARBA" id="ARBA00000716"/>
    </source>
</evidence>
<evidence type="ECO:0000256" key="13">
    <source>
        <dbReference type="ARBA" id="ARBA00022801"/>
    </source>
</evidence>
<dbReference type="Gene3D" id="1.10.1380.10">
    <property type="entry name" value="Neutral endopeptidase , domain2"/>
    <property type="match status" value="1"/>
</dbReference>
<dbReference type="Ensembl" id="ENSATET00000037500.2">
    <property type="protein sequence ID" value="ENSATEP00000043930.1"/>
    <property type="gene ID" value="ENSATEG00000015614.3"/>
</dbReference>
<evidence type="ECO:0000256" key="18">
    <source>
        <dbReference type="ARBA" id="ARBA00023136"/>
    </source>
</evidence>
<evidence type="ECO:0000256" key="3">
    <source>
        <dbReference type="ARBA" id="ARBA00004401"/>
    </source>
</evidence>
<comment type="catalytic activity">
    <reaction evidence="1">
        <text>Preferential cleavage of polypeptides between hydrophobic residues, particularly with Phe or Tyr at P1'.</text>
        <dbReference type="EC" id="3.4.24.11"/>
    </reaction>
</comment>
<comment type="catalytic activity">
    <reaction evidence="27">
        <text>substance P + H2O = substance P(1-7) + L-Phe-Gly-L-Leu-L-Met-NH2</text>
        <dbReference type="Rhea" id="RHEA:71467"/>
        <dbReference type="ChEBI" id="CHEBI:15377"/>
        <dbReference type="ChEBI" id="CHEBI:190692"/>
        <dbReference type="ChEBI" id="CHEBI:190695"/>
        <dbReference type="ChEBI" id="CHEBI:190698"/>
    </reaction>
    <physiologicalReaction direction="left-to-right" evidence="27">
        <dbReference type="Rhea" id="RHEA:71468"/>
    </physiologicalReaction>
</comment>
<dbReference type="Pfam" id="PF05649">
    <property type="entry name" value="Peptidase_M13_N"/>
    <property type="match status" value="1"/>
</dbReference>
<comment type="catalytic activity">
    <reaction evidence="29">
        <text>substance P + H2O = substance P(1-9) + L-Leu-L-Met-NH2</text>
        <dbReference type="Rhea" id="RHEA:71459"/>
        <dbReference type="ChEBI" id="CHEBI:15377"/>
        <dbReference type="ChEBI" id="CHEBI:190692"/>
        <dbReference type="ChEBI" id="CHEBI:190693"/>
        <dbReference type="ChEBI" id="CHEBI:190700"/>
    </reaction>
    <physiologicalReaction direction="left-to-right" evidence="29">
        <dbReference type="Rhea" id="RHEA:71460"/>
    </physiologicalReaction>
</comment>
<evidence type="ECO:0000256" key="17">
    <source>
        <dbReference type="ARBA" id="ARBA00023049"/>
    </source>
</evidence>
<evidence type="ECO:0000256" key="27">
    <source>
        <dbReference type="ARBA" id="ARBA00048093"/>
    </source>
</evidence>
<dbReference type="GO" id="GO:0097242">
    <property type="term" value="P:amyloid-beta clearance"/>
    <property type="evidence" value="ECO:0007669"/>
    <property type="project" value="TreeGrafter"/>
</dbReference>
<comment type="subcellular location">
    <subcellularLocation>
        <location evidence="3">Cell membrane</location>
        <topology evidence="3">Single-pass type II membrane protein</topology>
    </subcellularLocation>
</comment>
<dbReference type="OrthoDB" id="6475849at2759"/>
<evidence type="ECO:0000256" key="10">
    <source>
        <dbReference type="ARBA" id="ARBA00022692"/>
    </source>
</evidence>
<dbReference type="InterPro" id="IPR008753">
    <property type="entry name" value="Peptidase_M13_N"/>
</dbReference>
<dbReference type="Pfam" id="PF01431">
    <property type="entry name" value="Peptidase_M13"/>
    <property type="match status" value="1"/>
</dbReference>
<evidence type="ECO:0000256" key="2">
    <source>
        <dbReference type="ARBA" id="ARBA00001947"/>
    </source>
</evidence>
<evidence type="ECO:0000256" key="30">
    <source>
        <dbReference type="SAM" id="Phobius"/>
    </source>
</evidence>
<feature type="transmembrane region" description="Helical" evidence="30">
    <location>
        <begin position="22"/>
        <end position="41"/>
    </location>
</feature>
<protein>
    <recommendedName>
        <fullName evidence="6">Neprilysin</fullName>
        <ecNumber evidence="5">3.4.24.11</ecNumber>
    </recommendedName>
    <alternativeName>
        <fullName evidence="25">Atriopeptidase</fullName>
    </alternativeName>
    <alternativeName>
        <fullName evidence="23">Enkephalinase</fullName>
    </alternativeName>
    <alternativeName>
        <fullName evidence="22">Neutral endopeptidase 24.11</fullName>
    </alternativeName>
    <alternativeName>
        <fullName evidence="24">Skin fibroblast elastase</fullName>
    </alternativeName>
</protein>
<reference evidence="33" key="3">
    <citation type="submission" date="2025-09" db="UniProtKB">
        <authorList>
            <consortium name="Ensembl"/>
        </authorList>
    </citation>
    <scope>IDENTIFICATION</scope>
</reference>
<feature type="domain" description="Peptidase M13 C-terminal" evidence="31">
    <location>
        <begin position="593"/>
        <end position="799"/>
    </location>
</feature>
<dbReference type="GO" id="GO:0005886">
    <property type="term" value="C:plasma membrane"/>
    <property type="evidence" value="ECO:0007669"/>
    <property type="project" value="UniProtKB-SubCell"/>
</dbReference>
<keyword evidence="34" id="KW-1185">Reference proteome</keyword>
<evidence type="ECO:0000256" key="5">
    <source>
        <dbReference type="ARBA" id="ARBA00012521"/>
    </source>
</evidence>
<dbReference type="InterPro" id="IPR042089">
    <property type="entry name" value="Peptidase_M13_dom_2"/>
</dbReference>
<evidence type="ECO:0000256" key="6">
    <source>
        <dbReference type="ARBA" id="ARBA00022077"/>
    </source>
</evidence>